<feature type="compositionally biased region" description="Basic residues" evidence="1">
    <location>
        <begin position="11"/>
        <end position="20"/>
    </location>
</feature>
<keyword evidence="2" id="KW-0472">Membrane</keyword>
<sequence>MTDAGMAHGGYGRRGRRGRLRGALGSHDRPASALAFRLVLAWFGAAVLLAATVLAVVWAHHTLLAVVFGAGFLGACLNVYWVRQRLRHER</sequence>
<feature type="transmembrane region" description="Helical" evidence="2">
    <location>
        <begin position="63"/>
        <end position="82"/>
    </location>
</feature>
<evidence type="ECO:0000256" key="2">
    <source>
        <dbReference type="SAM" id="Phobius"/>
    </source>
</evidence>
<evidence type="ECO:0000256" key="1">
    <source>
        <dbReference type="SAM" id="MobiDB-lite"/>
    </source>
</evidence>
<evidence type="ECO:0000313" key="4">
    <source>
        <dbReference type="Proteomes" id="UP001165685"/>
    </source>
</evidence>
<evidence type="ECO:0000313" key="3">
    <source>
        <dbReference type="EMBL" id="MDA2806950.1"/>
    </source>
</evidence>
<keyword evidence="2" id="KW-1133">Transmembrane helix</keyword>
<reference evidence="3" key="1">
    <citation type="submission" date="2023-01" db="EMBL/GenBank/DDBJ databases">
        <title>Draft genome sequence of Nocardiopsis sp. LSu2-4 isolated from halophytes.</title>
        <authorList>
            <person name="Duangmal K."/>
            <person name="Chantavorakit T."/>
        </authorList>
    </citation>
    <scope>NUCLEOTIDE SEQUENCE</scope>
    <source>
        <strain evidence="3">LSu2-4</strain>
    </source>
</reference>
<name>A0ABT4TQI7_9ACTN</name>
<gene>
    <name evidence="3" type="ORF">O4U47_20765</name>
</gene>
<keyword evidence="2" id="KW-0812">Transmembrane</keyword>
<dbReference type="EMBL" id="JAQFWP010000044">
    <property type="protein sequence ID" value="MDA2806950.1"/>
    <property type="molecule type" value="Genomic_DNA"/>
</dbReference>
<dbReference type="Proteomes" id="UP001165685">
    <property type="component" value="Unassembled WGS sequence"/>
</dbReference>
<keyword evidence="4" id="KW-1185">Reference proteome</keyword>
<proteinExistence type="predicted"/>
<dbReference type="RefSeq" id="WP_270679617.1">
    <property type="nucleotide sequence ID" value="NZ_JAQFWP010000044.1"/>
</dbReference>
<accession>A0ABT4TQI7</accession>
<feature type="transmembrane region" description="Helical" evidence="2">
    <location>
        <begin position="34"/>
        <end position="57"/>
    </location>
</feature>
<evidence type="ECO:0008006" key="5">
    <source>
        <dbReference type="Google" id="ProtNLM"/>
    </source>
</evidence>
<comment type="caution">
    <text evidence="3">The sequence shown here is derived from an EMBL/GenBank/DDBJ whole genome shotgun (WGS) entry which is preliminary data.</text>
</comment>
<organism evidence="3 4">
    <name type="scientific">Nocardiopsis suaedae</name>
    <dbReference type="NCBI Taxonomy" id="3018444"/>
    <lineage>
        <taxon>Bacteria</taxon>
        <taxon>Bacillati</taxon>
        <taxon>Actinomycetota</taxon>
        <taxon>Actinomycetes</taxon>
        <taxon>Streptosporangiales</taxon>
        <taxon>Nocardiopsidaceae</taxon>
        <taxon>Nocardiopsis</taxon>
    </lineage>
</organism>
<protein>
    <recommendedName>
        <fullName evidence="5">DUF2530 domain-containing protein</fullName>
    </recommendedName>
</protein>
<feature type="region of interest" description="Disordered" evidence="1">
    <location>
        <begin position="1"/>
        <end position="26"/>
    </location>
</feature>